<dbReference type="GO" id="GO:0043683">
    <property type="term" value="P:type IV pilus assembly"/>
    <property type="evidence" value="ECO:0007669"/>
    <property type="project" value="InterPro"/>
</dbReference>
<dbReference type="GO" id="GO:0043107">
    <property type="term" value="P:type IV pilus-dependent motility"/>
    <property type="evidence" value="ECO:0007669"/>
    <property type="project" value="InterPro"/>
</dbReference>
<sequence>MTKQQLLELCRSRPKTLILLVLLILVNVGLAVYEHTVQEPRIVRLEQEWAAKRSRSAGGRGDISEIYRQGLADLAQFRERAPLKRDFTRLIMEIFEMASNNGLKVVSIAYKPAASKDGDLLINGITLNLSGRYAGIKSFVSDLQCQHTLMTVDSFQIASGSVTEETLSLKLDLSLYLRAEAR</sequence>
<dbReference type="Gene3D" id="3.30.70.60">
    <property type="match status" value="1"/>
</dbReference>
<dbReference type="HOGENOM" id="CLU_125907_0_0_7"/>
<gene>
    <name evidence="1" type="ORF">GPICK_07195</name>
</gene>
<dbReference type="KEGG" id="gpi:GPICK_07195"/>
<protein>
    <submittedName>
        <fullName evidence="1">Pilus assembly protein PilO</fullName>
    </submittedName>
</protein>
<dbReference type="STRING" id="345632.GPICK_07195"/>
<accession>A0A0B5BGJ3</accession>
<keyword evidence="2" id="KW-1185">Reference proteome</keyword>
<dbReference type="InterPro" id="IPR014717">
    <property type="entry name" value="Transl_elong_EF1B/ribsomal_bS6"/>
</dbReference>
<proteinExistence type="predicted"/>
<evidence type="ECO:0000313" key="1">
    <source>
        <dbReference type="EMBL" id="AJE03171.1"/>
    </source>
</evidence>
<dbReference type="RefSeq" id="WP_039741733.1">
    <property type="nucleotide sequence ID" value="NZ_CP009788.1"/>
</dbReference>
<dbReference type="Pfam" id="PF04350">
    <property type="entry name" value="PilO"/>
    <property type="match status" value="1"/>
</dbReference>
<reference evidence="1 2" key="1">
    <citation type="journal article" date="2015" name="Genome Announc.">
        <title>Complete Genome of Geobacter pickeringii G13T, a Metal-Reducing Isolate from Sedimentary Kaolin Deposits.</title>
        <authorList>
            <person name="Badalamenti J.P."/>
            <person name="Bond D.R."/>
        </authorList>
    </citation>
    <scope>NUCLEOTIDE SEQUENCE [LARGE SCALE GENOMIC DNA]</scope>
    <source>
        <strain evidence="1 2">G13</strain>
    </source>
</reference>
<evidence type="ECO:0000313" key="2">
    <source>
        <dbReference type="Proteomes" id="UP000057609"/>
    </source>
</evidence>
<organism evidence="1 2">
    <name type="scientific">Geobacter pickeringii</name>
    <dbReference type="NCBI Taxonomy" id="345632"/>
    <lineage>
        <taxon>Bacteria</taxon>
        <taxon>Pseudomonadati</taxon>
        <taxon>Thermodesulfobacteriota</taxon>
        <taxon>Desulfuromonadia</taxon>
        <taxon>Geobacterales</taxon>
        <taxon>Geobacteraceae</taxon>
        <taxon>Geobacter</taxon>
    </lineage>
</organism>
<dbReference type="InterPro" id="IPR007445">
    <property type="entry name" value="PilO"/>
</dbReference>
<dbReference type="Proteomes" id="UP000057609">
    <property type="component" value="Chromosome"/>
</dbReference>
<name>A0A0B5BGJ3_9BACT</name>
<dbReference type="AlphaFoldDB" id="A0A0B5BGJ3"/>
<dbReference type="EMBL" id="CP009788">
    <property type="protein sequence ID" value="AJE03171.1"/>
    <property type="molecule type" value="Genomic_DNA"/>
</dbReference>
<dbReference type="OrthoDB" id="5396539at2"/>